<keyword evidence="8" id="KW-0547">Nucleotide-binding</keyword>
<dbReference type="GO" id="GO:0004810">
    <property type="term" value="F:CCA tRNA nucleotidyltransferase activity"/>
    <property type="evidence" value="ECO:0007669"/>
    <property type="project" value="UniProtKB-EC"/>
</dbReference>
<dbReference type="GO" id="GO:0046872">
    <property type="term" value="F:metal ion binding"/>
    <property type="evidence" value="ECO:0007669"/>
    <property type="project" value="UniProtKB-KW"/>
</dbReference>
<dbReference type="Gene3D" id="1.10.3090.10">
    <property type="entry name" value="cca-adding enzyme, domain 2"/>
    <property type="match status" value="1"/>
</dbReference>
<gene>
    <name evidence="13" type="ORF">TDIS_1197</name>
</gene>
<reference evidence="13 14" key="1">
    <citation type="submission" date="2016-04" db="EMBL/GenBank/DDBJ databases">
        <title>Genome analysis of Thermosulfurimonas dismutans, the first thermophilic sulfur-disproportionating bacterium of the phylum Thermodesulfobacteria.</title>
        <authorList>
            <person name="Mardanov A.V."/>
            <person name="Beletsky A.V."/>
            <person name="Kadnikov V.V."/>
            <person name="Slobodkin A.I."/>
            <person name="Ravin N.V."/>
        </authorList>
    </citation>
    <scope>NUCLEOTIDE SEQUENCE [LARGE SCALE GENOMIC DNA]</scope>
    <source>
        <strain evidence="13 14">S95</strain>
    </source>
</reference>
<comment type="caution">
    <text evidence="13">The sequence shown here is derived from an EMBL/GenBank/DDBJ whole genome shotgun (WGS) entry which is preliminary data.</text>
</comment>
<keyword evidence="5" id="KW-0819">tRNA processing</keyword>
<dbReference type="Pfam" id="PF01743">
    <property type="entry name" value="PolyA_pol"/>
    <property type="match status" value="1"/>
</dbReference>
<dbReference type="PANTHER" id="PTHR47788">
    <property type="entry name" value="POLYA POLYMERASE"/>
    <property type="match status" value="1"/>
</dbReference>
<dbReference type="STRING" id="999894.TDIS_1197"/>
<evidence type="ECO:0000256" key="5">
    <source>
        <dbReference type="ARBA" id="ARBA00022694"/>
    </source>
</evidence>
<dbReference type="GO" id="GO:0000049">
    <property type="term" value="F:tRNA binding"/>
    <property type="evidence" value="ECO:0007669"/>
    <property type="project" value="UniProtKB-KW"/>
</dbReference>
<sequence>MKNITLEAKTFPFKRFIVFTGWAETLSRAAEIAEELKLAVYVVGGPVRDFFLEKPVKDLDLVVEGEAEEYARALSRALSGEIKARSPFLTYKIVFPGGELDLVTARKEVYPRPAALPKVSPGSISEDLYRRDFTINAMAVGLSGPFKEKLLDPFGGLFDLESGLIRVLHMNSFVDDPTRIFRAARYAVRFEFDLAKETIGALGRAWTQDALNLLTSARIRGELLRVLSERAPERVILCLESLGVLQALGLPEPPAFLEKSLKIMNEKTSAKVLLKGLILSLTRAEAALSQKLGLSEKEALEFQGEWLKLQELLPNILAATKPSQRFRLLSGFSLPVLIATASVEKDFGERLKEFLALKEVKPHLTGEDLKVLGIPPGPQMRKILQNLLYARLDGKVSSREEELALVGRLLKKC</sequence>
<comment type="similarity">
    <text evidence="2 11">Belongs to the tRNA nucleotidyltransferase/poly(A) polymerase family.</text>
</comment>
<evidence type="ECO:0000256" key="9">
    <source>
        <dbReference type="ARBA" id="ARBA00022842"/>
    </source>
</evidence>
<evidence type="ECO:0000256" key="1">
    <source>
        <dbReference type="ARBA" id="ARBA00001946"/>
    </source>
</evidence>
<feature type="domain" description="Poly A polymerase head" evidence="12">
    <location>
        <begin position="40"/>
        <end position="166"/>
    </location>
</feature>
<dbReference type="AlphaFoldDB" id="A0A179D4L6"/>
<evidence type="ECO:0000259" key="12">
    <source>
        <dbReference type="Pfam" id="PF01743"/>
    </source>
</evidence>
<evidence type="ECO:0000256" key="4">
    <source>
        <dbReference type="ARBA" id="ARBA00022679"/>
    </source>
</evidence>
<evidence type="ECO:0000313" key="14">
    <source>
        <dbReference type="Proteomes" id="UP000078390"/>
    </source>
</evidence>
<dbReference type="CDD" id="cd05398">
    <property type="entry name" value="NT_ClassII-CCAase"/>
    <property type="match status" value="1"/>
</dbReference>
<name>A0A179D4L6_9BACT</name>
<evidence type="ECO:0000256" key="7">
    <source>
        <dbReference type="ARBA" id="ARBA00022723"/>
    </source>
</evidence>
<keyword evidence="14" id="KW-1185">Reference proteome</keyword>
<dbReference type="InterPro" id="IPR043519">
    <property type="entry name" value="NT_sf"/>
</dbReference>
<evidence type="ECO:0000313" key="13">
    <source>
        <dbReference type="EMBL" id="OAQ20741.1"/>
    </source>
</evidence>
<dbReference type="Proteomes" id="UP000078390">
    <property type="component" value="Unassembled WGS sequence"/>
</dbReference>
<organism evidence="13 14">
    <name type="scientific">Thermosulfurimonas dismutans</name>
    <dbReference type="NCBI Taxonomy" id="999894"/>
    <lineage>
        <taxon>Bacteria</taxon>
        <taxon>Pseudomonadati</taxon>
        <taxon>Thermodesulfobacteriota</taxon>
        <taxon>Thermodesulfobacteria</taxon>
        <taxon>Thermodesulfobacteriales</taxon>
        <taxon>Thermodesulfobacteriaceae</taxon>
        <taxon>Thermosulfurimonas</taxon>
    </lineage>
</organism>
<dbReference type="GO" id="GO:0000166">
    <property type="term" value="F:nucleotide binding"/>
    <property type="evidence" value="ECO:0007669"/>
    <property type="project" value="UniProtKB-KW"/>
</dbReference>
<dbReference type="GO" id="GO:0008033">
    <property type="term" value="P:tRNA processing"/>
    <property type="evidence" value="ECO:0007669"/>
    <property type="project" value="UniProtKB-KW"/>
</dbReference>
<dbReference type="SUPFAM" id="SSF81891">
    <property type="entry name" value="Poly A polymerase C-terminal region-like"/>
    <property type="match status" value="1"/>
</dbReference>
<comment type="cofactor">
    <cofactor evidence="1">
        <name>Mg(2+)</name>
        <dbReference type="ChEBI" id="CHEBI:18420"/>
    </cofactor>
</comment>
<proteinExistence type="inferred from homology"/>
<keyword evidence="7" id="KW-0479">Metal-binding</keyword>
<keyword evidence="9" id="KW-0460">Magnesium</keyword>
<keyword evidence="10 11" id="KW-0694">RNA-binding</keyword>
<evidence type="ECO:0000256" key="2">
    <source>
        <dbReference type="ARBA" id="ARBA00007265"/>
    </source>
</evidence>
<evidence type="ECO:0000256" key="3">
    <source>
        <dbReference type="ARBA" id="ARBA00022555"/>
    </source>
</evidence>
<keyword evidence="6 13" id="KW-0548">Nucleotidyltransferase</keyword>
<dbReference type="Gene3D" id="3.30.460.10">
    <property type="entry name" value="Beta Polymerase, domain 2"/>
    <property type="match status" value="1"/>
</dbReference>
<dbReference type="InterPro" id="IPR052390">
    <property type="entry name" value="tRNA_nt/polyA_polymerase"/>
</dbReference>
<evidence type="ECO:0000256" key="11">
    <source>
        <dbReference type="RuleBase" id="RU003953"/>
    </source>
</evidence>
<dbReference type="PANTHER" id="PTHR47788:SF1">
    <property type="entry name" value="A-ADDING TRNA NUCLEOTIDYLTRANSFERASE"/>
    <property type="match status" value="1"/>
</dbReference>
<dbReference type="EC" id="2.7.7.72" evidence="13"/>
<keyword evidence="3" id="KW-0820">tRNA-binding</keyword>
<keyword evidence="4 11" id="KW-0808">Transferase</keyword>
<dbReference type="EMBL" id="LWLG01000007">
    <property type="protein sequence ID" value="OAQ20741.1"/>
    <property type="molecule type" value="Genomic_DNA"/>
</dbReference>
<accession>A0A179D4L6</accession>
<evidence type="ECO:0000256" key="8">
    <source>
        <dbReference type="ARBA" id="ARBA00022741"/>
    </source>
</evidence>
<evidence type="ECO:0000256" key="10">
    <source>
        <dbReference type="ARBA" id="ARBA00022884"/>
    </source>
</evidence>
<dbReference type="SUPFAM" id="SSF81301">
    <property type="entry name" value="Nucleotidyltransferase"/>
    <property type="match status" value="1"/>
</dbReference>
<dbReference type="InterPro" id="IPR002646">
    <property type="entry name" value="PolA_pol_head_dom"/>
</dbReference>
<evidence type="ECO:0000256" key="6">
    <source>
        <dbReference type="ARBA" id="ARBA00022695"/>
    </source>
</evidence>
<dbReference type="PATRIC" id="fig|999894.6.peg.1192"/>
<protein>
    <submittedName>
        <fullName evidence="13">tRNA nucleotidyltransferase</fullName>
        <ecNumber evidence="13">2.7.7.72</ecNumber>
    </submittedName>
</protein>